<comment type="similarity">
    <text evidence="1">Belongs to the ParB family.</text>
</comment>
<dbReference type="EMBL" id="CP013213">
    <property type="protein sequence ID" value="AMC94236.1"/>
    <property type="molecule type" value="Genomic_DNA"/>
</dbReference>
<dbReference type="PANTHER" id="PTHR33375:SF1">
    <property type="entry name" value="CHROMOSOME-PARTITIONING PROTEIN PARB-RELATED"/>
    <property type="match status" value="1"/>
</dbReference>
<reference evidence="5 6" key="1">
    <citation type="submission" date="2015-10" db="EMBL/GenBank/DDBJ databases">
        <title>Erysipelothrix larvae sp. LV19 isolated from the larval gut of the rhinoceros beetle, Trypoxylus dichotomus.</title>
        <authorList>
            <person name="Lim S."/>
            <person name="Kim B.-C."/>
        </authorList>
    </citation>
    <scope>NUCLEOTIDE SEQUENCE [LARGE SCALE GENOMIC DNA]</scope>
    <source>
        <strain evidence="5 6">LV19</strain>
    </source>
</reference>
<dbReference type="AlphaFoldDB" id="A0A0X8H1C8"/>
<dbReference type="Gene3D" id="3.90.1530.30">
    <property type="match status" value="1"/>
</dbReference>
<feature type="compositionally biased region" description="Basic and acidic residues" evidence="3">
    <location>
        <begin position="189"/>
        <end position="201"/>
    </location>
</feature>
<dbReference type="KEGG" id="erl:AOC36_09645"/>
<dbReference type="InterPro" id="IPR041468">
    <property type="entry name" value="HTH_ParB/Spo0J"/>
</dbReference>
<dbReference type="Gene3D" id="1.10.10.2830">
    <property type="match status" value="1"/>
</dbReference>
<evidence type="ECO:0000256" key="2">
    <source>
        <dbReference type="ARBA" id="ARBA00022829"/>
    </source>
</evidence>
<dbReference type="InterPro" id="IPR004437">
    <property type="entry name" value="ParB/RepB/Spo0J"/>
</dbReference>
<dbReference type="NCBIfam" id="TIGR00180">
    <property type="entry name" value="parB_part"/>
    <property type="match status" value="1"/>
</dbReference>
<dbReference type="PANTHER" id="PTHR33375">
    <property type="entry name" value="CHROMOSOME-PARTITIONING PROTEIN PARB-RELATED"/>
    <property type="match status" value="1"/>
</dbReference>
<dbReference type="Proteomes" id="UP000063781">
    <property type="component" value="Chromosome"/>
</dbReference>
<dbReference type="Pfam" id="PF17762">
    <property type="entry name" value="HTH_ParB"/>
    <property type="match status" value="1"/>
</dbReference>
<evidence type="ECO:0000313" key="5">
    <source>
        <dbReference type="EMBL" id="AMC94236.1"/>
    </source>
</evidence>
<evidence type="ECO:0000313" key="6">
    <source>
        <dbReference type="Proteomes" id="UP000063781"/>
    </source>
</evidence>
<protein>
    <recommendedName>
        <fullName evidence="4">ParB-like N-terminal domain-containing protein</fullName>
    </recommendedName>
</protein>
<dbReference type="SMART" id="SM00470">
    <property type="entry name" value="ParB"/>
    <property type="match status" value="1"/>
</dbReference>
<name>A0A0X8H1C8_9FIRM</name>
<dbReference type="Pfam" id="PF02195">
    <property type="entry name" value="ParB_N"/>
    <property type="match status" value="1"/>
</dbReference>
<gene>
    <name evidence="5" type="ORF">AOC36_09645</name>
</gene>
<dbReference type="OrthoDB" id="9802051at2"/>
<dbReference type="STRING" id="1514105.AOC36_09645"/>
<evidence type="ECO:0000256" key="1">
    <source>
        <dbReference type="ARBA" id="ARBA00006295"/>
    </source>
</evidence>
<evidence type="ECO:0000256" key="3">
    <source>
        <dbReference type="SAM" id="MobiDB-lite"/>
    </source>
</evidence>
<dbReference type="GO" id="GO:0007059">
    <property type="term" value="P:chromosome segregation"/>
    <property type="evidence" value="ECO:0007669"/>
    <property type="project" value="UniProtKB-KW"/>
</dbReference>
<feature type="region of interest" description="Disordered" evidence="3">
    <location>
        <begin position="189"/>
        <end position="211"/>
    </location>
</feature>
<organism evidence="5 6">
    <name type="scientific">Erysipelothrix larvae</name>
    <dbReference type="NCBI Taxonomy" id="1514105"/>
    <lineage>
        <taxon>Bacteria</taxon>
        <taxon>Bacillati</taxon>
        <taxon>Bacillota</taxon>
        <taxon>Erysipelotrichia</taxon>
        <taxon>Erysipelotrichales</taxon>
        <taxon>Erysipelotrichaceae</taxon>
        <taxon>Erysipelothrix</taxon>
    </lineage>
</organism>
<dbReference type="SUPFAM" id="SSF110849">
    <property type="entry name" value="ParB/Sulfiredoxin"/>
    <property type="match status" value="1"/>
</dbReference>
<proteinExistence type="inferred from homology"/>
<feature type="domain" description="ParB-like N-terminal" evidence="4">
    <location>
        <begin position="3"/>
        <end position="92"/>
    </location>
</feature>
<keyword evidence="2" id="KW-0159">Chromosome partition</keyword>
<accession>A0A0X8H1C8</accession>
<dbReference type="GO" id="GO:0003677">
    <property type="term" value="F:DNA binding"/>
    <property type="evidence" value="ECO:0007669"/>
    <property type="project" value="InterPro"/>
</dbReference>
<dbReference type="InterPro" id="IPR050336">
    <property type="entry name" value="Chromosome_partition/occlusion"/>
</dbReference>
<dbReference type="RefSeq" id="WP_067633742.1">
    <property type="nucleotide sequence ID" value="NZ_CP013213.1"/>
</dbReference>
<sequence>MITQIETYKLVPHPGNPRNDMGDLTELADSIRENGIFQNLTVVNASTAGVYKVIIGHRRLAAAILAGLETVPCAIVDMDEKTQYSTMLLENMQRSDLTPYEQAQGIQQCLDLGMSEADISKKTGFSKKTVKRRLKMLELDQDLVRQSQGTIDDYIALEEIEDIDVRNSLLKHIGTNNFRMEVEKAKTKQEASATEVEKAEVETQNDTSIEQEETKTIEMRVIARGLRKKFVSEVFKNKITPNQVATAVGVINESFIDGNYKNDSNIFNELTNPHKLSNEGAKERMLKNRSNYLVVGAYSLLERNNDLGKLYSYLEVFEYPVSDDEKELIKNA</sequence>
<dbReference type="GO" id="GO:0005694">
    <property type="term" value="C:chromosome"/>
    <property type="evidence" value="ECO:0007669"/>
    <property type="project" value="TreeGrafter"/>
</dbReference>
<dbReference type="InterPro" id="IPR036086">
    <property type="entry name" value="ParB/Sulfiredoxin_sf"/>
</dbReference>
<evidence type="ECO:0000259" key="4">
    <source>
        <dbReference type="SMART" id="SM00470"/>
    </source>
</evidence>
<dbReference type="InterPro" id="IPR003115">
    <property type="entry name" value="ParB_N"/>
</dbReference>
<keyword evidence="6" id="KW-1185">Reference proteome</keyword>